<feature type="transmembrane region" description="Helical" evidence="2">
    <location>
        <begin position="35"/>
        <end position="53"/>
    </location>
</feature>
<proteinExistence type="predicted"/>
<keyword evidence="5" id="KW-1185">Reference proteome</keyword>
<evidence type="ECO:0000313" key="4">
    <source>
        <dbReference type="EMBL" id="UUX92438.1"/>
    </source>
</evidence>
<evidence type="ECO:0000256" key="2">
    <source>
        <dbReference type="SAM" id="Phobius"/>
    </source>
</evidence>
<feature type="region of interest" description="Disordered" evidence="1">
    <location>
        <begin position="71"/>
        <end position="107"/>
    </location>
</feature>
<keyword evidence="2" id="KW-1133">Transmembrane helix</keyword>
<keyword evidence="2" id="KW-0472">Membrane</keyword>
<dbReference type="KEGG" id="mend:L6E24_14035"/>
<accession>A0A9E7PLN0</accession>
<dbReference type="InterPro" id="IPR053147">
    <property type="entry name" value="Hsp_HslJ-like"/>
</dbReference>
<dbReference type="AlphaFoldDB" id="A0A9E7PLN0"/>
<dbReference type="PANTHER" id="PTHR35535:SF2">
    <property type="entry name" value="DUF306 DOMAIN-CONTAINING PROTEIN"/>
    <property type="match status" value="1"/>
</dbReference>
<feature type="domain" description="DUF306" evidence="3">
    <location>
        <begin position="239"/>
        <end position="348"/>
    </location>
</feature>
<dbReference type="Pfam" id="PF03724">
    <property type="entry name" value="META"/>
    <property type="match status" value="2"/>
</dbReference>
<dbReference type="InterPro" id="IPR005184">
    <property type="entry name" value="DUF306_Meta_HslJ"/>
</dbReference>
<dbReference type="PANTHER" id="PTHR35535">
    <property type="entry name" value="HEAT SHOCK PROTEIN HSLJ"/>
    <property type="match status" value="1"/>
</dbReference>
<gene>
    <name evidence="4" type="ORF">L6E24_14035</name>
</gene>
<dbReference type="GeneID" id="74308846"/>
<organism evidence="4 5">
    <name type="scientific">Methanoplanus endosymbiosus</name>
    <dbReference type="NCBI Taxonomy" id="33865"/>
    <lineage>
        <taxon>Archaea</taxon>
        <taxon>Methanobacteriati</taxon>
        <taxon>Methanobacteriota</taxon>
        <taxon>Stenosarchaea group</taxon>
        <taxon>Methanomicrobia</taxon>
        <taxon>Methanomicrobiales</taxon>
        <taxon>Methanomicrobiaceae</taxon>
        <taxon>Methanoplanus</taxon>
    </lineage>
</organism>
<feature type="domain" description="DUF306" evidence="3">
    <location>
        <begin position="124"/>
        <end position="234"/>
    </location>
</feature>
<feature type="region of interest" description="Disordered" evidence="1">
    <location>
        <begin position="1"/>
        <end position="25"/>
    </location>
</feature>
<evidence type="ECO:0000313" key="5">
    <source>
        <dbReference type="Proteomes" id="UP001060368"/>
    </source>
</evidence>
<evidence type="ECO:0000259" key="3">
    <source>
        <dbReference type="Pfam" id="PF03724"/>
    </source>
</evidence>
<evidence type="ECO:0000256" key="1">
    <source>
        <dbReference type="SAM" id="MobiDB-lite"/>
    </source>
</evidence>
<dbReference type="Gene3D" id="2.40.128.270">
    <property type="match status" value="2"/>
</dbReference>
<dbReference type="RefSeq" id="WP_257742588.1">
    <property type="nucleotide sequence ID" value="NZ_CP096115.1"/>
</dbReference>
<reference evidence="4" key="1">
    <citation type="submission" date="2022-04" db="EMBL/GenBank/DDBJ databases">
        <title>Complete genome of Methanoplanus endosymbiosus DSM 3599.</title>
        <authorList>
            <person name="Chen S.-C."/>
            <person name="You Y.-T."/>
            <person name="Zhou Y.-Z."/>
            <person name="Lai M.-C."/>
        </authorList>
    </citation>
    <scope>NUCLEOTIDE SEQUENCE</scope>
    <source>
        <strain evidence="4">DSM 3599</strain>
    </source>
</reference>
<keyword evidence="2" id="KW-0812">Transmembrane</keyword>
<feature type="compositionally biased region" description="Low complexity" evidence="1">
    <location>
        <begin position="74"/>
        <end position="83"/>
    </location>
</feature>
<name>A0A9E7PLN0_9EURY</name>
<dbReference type="InterPro" id="IPR038670">
    <property type="entry name" value="HslJ-like_sf"/>
</dbReference>
<sequence>MSKKNRNKNPDSYVRNNYDHSEDYSGRTGFNKGRLSFILFSSVMVLAVLMTAGCTGNSAGGASDITVTGGGNGTADNSGGTTDNSEDSADSGINSEITDGSDGSGKITESEYVTENVTAVSGDELSGTDWLLTSYMGVNGGMNEVPEGIDATLTFVNESILGGNSGCNSYSADYKAKDGVFKTGIIVFTAMYCTDATMEFENDYLELLQKGSSAVMSDGKLVISDEEGGVLLNFLPFKISGSSWELISMNDGKEAVLSLPENIGITLEFSDDKASGNAGCNNYFSSYSTDEYFGIEFSAIGSTRMYCEEAVMVYESAYLKNLESVSRYYFNGKSLIFRDDDGKTLMTFVKSGKS</sequence>
<dbReference type="EMBL" id="CP096115">
    <property type="protein sequence ID" value="UUX92438.1"/>
    <property type="molecule type" value="Genomic_DNA"/>
</dbReference>
<protein>
    <submittedName>
        <fullName evidence="4">META domain-containing protein</fullName>
    </submittedName>
</protein>
<dbReference type="Proteomes" id="UP001060368">
    <property type="component" value="Chromosome"/>
</dbReference>